<feature type="region of interest" description="Disordered" evidence="6">
    <location>
        <begin position="785"/>
        <end position="817"/>
    </location>
</feature>
<dbReference type="GO" id="GO:0005634">
    <property type="term" value="C:nucleus"/>
    <property type="evidence" value="ECO:0007669"/>
    <property type="project" value="UniProtKB-SubCell"/>
</dbReference>
<keyword evidence="2" id="KW-0677">Repeat</keyword>
<dbReference type="SUPFAM" id="SSF54928">
    <property type="entry name" value="RNA-binding domain, RBD"/>
    <property type="match status" value="2"/>
</dbReference>
<evidence type="ECO:0000256" key="1">
    <source>
        <dbReference type="ARBA" id="ARBA00004123"/>
    </source>
</evidence>
<dbReference type="SMART" id="SM00386">
    <property type="entry name" value="HAT"/>
    <property type="match status" value="4"/>
</dbReference>
<comment type="subcellular location">
    <subcellularLocation>
        <location evidence="1">Nucleus</location>
    </subcellularLocation>
</comment>
<dbReference type="PANTHER" id="PTHR23236:SF119">
    <property type="entry name" value="NUCLEAR RNA-BINDING PROTEIN SART-3"/>
    <property type="match status" value="1"/>
</dbReference>
<dbReference type="Gene3D" id="1.25.40.10">
    <property type="entry name" value="Tetratricopeptide repeat domain"/>
    <property type="match status" value="1"/>
</dbReference>
<feature type="compositionally biased region" description="Polar residues" evidence="6">
    <location>
        <begin position="491"/>
        <end position="507"/>
    </location>
</feature>
<organism evidence="8 9">
    <name type="scientific">Fasciolopsis buskii</name>
    <dbReference type="NCBI Taxonomy" id="27845"/>
    <lineage>
        <taxon>Eukaryota</taxon>
        <taxon>Metazoa</taxon>
        <taxon>Spiralia</taxon>
        <taxon>Lophotrochozoa</taxon>
        <taxon>Platyhelminthes</taxon>
        <taxon>Trematoda</taxon>
        <taxon>Digenea</taxon>
        <taxon>Plagiorchiida</taxon>
        <taxon>Echinostomata</taxon>
        <taxon>Echinostomatoidea</taxon>
        <taxon>Fasciolidae</taxon>
        <taxon>Fasciolopsis</taxon>
    </lineage>
</organism>
<keyword evidence="4" id="KW-0539">Nucleus</keyword>
<accession>A0A8E0VHP9</accession>
<evidence type="ECO:0000256" key="4">
    <source>
        <dbReference type="ARBA" id="ARBA00023242"/>
    </source>
</evidence>
<dbReference type="InterPro" id="IPR034217">
    <property type="entry name" value="SART3_RRM1"/>
</dbReference>
<keyword evidence="9" id="KW-1185">Reference proteome</keyword>
<dbReference type="Pfam" id="PF00076">
    <property type="entry name" value="RRM_1"/>
    <property type="match status" value="2"/>
</dbReference>
<dbReference type="CDD" id="cd12391">
    <property type="entry name" value="RRM1_SART3"/>
    <property type="match status" value="1"/>
</dbReference>
<name>A0A8E0VHP9_9TREM</name>
<dbReference type="InterPro" id="IPR035979">
    <property type="entry name" value="RBD_domain_sf"/>
</dbReference>
<evidence type="ECO:0000256" key="2">
    <source>
        <dbReference type="ARBA" id="ARBA00022737"/>
    </source>
</evidence>
<feature type="domain" description="RRM" evidence="7">
    <location>
        <begin position="590"/>
        <end position="668"/>
    </location>
</feature>
<dbReference type="Proteomes" id="UP000728185">
    <property type="component" value="Unassembled WGS sequence"/>
</dbReference>
<sequence>LSEIADVDIWLEYCHFAIGNYESNSAESAAVTYEVFESALSHQGLNVASGTVLWEVYREFQLFILGQIPKEETQKIDEHLHRIDNLFRRQLSVPLMNMQNTLKDYEDFLIGVGSSLYNSDNISLSVPESCMQEYKKALAQLDLLMKYEEKIEDTCKQKDESSPVTVWETYLDWAFENTLGRTADGGTKRNRQARESATTTPSAQPLSPNQVCCLCERAVTAHCLYPSLWLRFVNYLEDVLGVDKLRLLRTYARAVRNCPWSVELWMRYAVATEVTVREQLLDGGTNGLDAIQHNDMENQALAKIEAVFETALLSGFPDQSDLLQLWTAYCDYRLRCLLRTSKNSSEWEIQLSNLRDAFQRATSELSQQFENNFDPEASLPRYHALIEAKFVGDMGAARSIWSLLMQSPGRGSQSKFWLAYLEFERNWGDVKHFLKTCRMAVNSISESFDTVFPLILRLSAEVGVTGEQYHELESRIRSHQRQLEQRRRSSADQGQATVGQPGSTGLTTVIPESIATRTQPRNRQKPTKVEIPGKKRAIAPGTEAVPKKKTKVERAKPSENSATVTKTSITSAPSRVHGESVPHDSSRENCTVFVSNLDYSTTESQLRTTFESCGMLTSVRLVRDYAGRSKGFAYVEFSDERCIPAALTLDRHPVLQEDSAVTTDGDADDQVPDAKQPRFARPMFVSRCDPTRRKTDAAFQFQVGHEEPEKLFVRNVDKSITKEALQTLFEQHGSVIDVRLATYRNGTPKGHAYVEFATAEDASRALVATDGLLVGTKQISVMISNPPIRNQSKSEPGTVAPSQSRSTHPIPADSIRQPQFVVPVSPVSKHRGHARTQLAFLPRAIHRASIASAVRPVSESTPGETAKGFSAAGKSNEDFRKMFLS</sequence>
<dbReference type="SUPFAM" id="SSF48452">
    <property type="entry name" value="TPR-like"/>
    <property type="match status" value="1"/>
</dbReference>
<feature type="compositionally biased region" description="Basic and acidic residues" evidence="6">
    <location>
        <begin position="576"/>
        <end position="586"/>
    </location>
</feature>
<evidence type="ECO:0000259" key="7">
    <source>
        <dbReference type="PROSITE" id="PS50102"/>
    </source>
</evidence>
<evidence type="ECO:0000313" key="8">
    <source>
        <dbReference type="EMBL" id="KAA0188725.1"/>
    </source>
</evidence>
<dbReference type="EMBL" id="LUCM01008247">
    <property type="protein sequence ID" value="KAA0188725.1"/>
    <property type="molecule type" value="Genomic_DNA"/>
</dbReference>
<feature type="compositionally biased region" description="Basic and acidic residues" evidence="6">
    <location>
        <begin position="478"/>
        <end position="490"/>
    </location>
</feature>
<dbReference type="InterPro" id="IPR003107">
    <property type="entry name" value="HAT"/>
</dbReference>
<dbReference type="Pfam" id="PF05391">
    <property type="entry name" value="Lsm_interact"/>
    <property type="match status" value="1"/>
</dbReference>
<feature type="compositionally biased region" description="Polar residues" evidence="6">
    <location>
        <begin position="195"/>
        <end position="206"/>
    </location>
</feature>
<dbReference type="OrthoDB" id="6770331at2759"/>
<proteinExistence type="predicted"/>
<comment type="caution">
    <text evidence="8">The sequence shown here is derived from an EMBL/GenBank/DDBJ whole genome shotgun (WGS) entry which is preliminary data.</text>
</comment>
<feature type="compositionally biased region" description="Polar residues" evidence="6">
    <location>
        <begin position="558"/>
        <end position="573"/>
    </location>
</feature>
<dbReference type="Gene3D" id="3.30.70.330">
    <property type="match status" value="2"/>
</dbReference>
<feature type="non-terminal residue" evidence="8">
    <location>
        <position position="1"/>
    </location>
</feature>
<dbReference type="InterPro" id="IPR008847">
    <property type="entry name" value="Suf"/>
</dbReference>
<feature type="region of interest" description="Disordered" evidence="6">
    <location>
        <begin position="182"/>
        <end position="206"/>
    </location>
</feature>
<dbReference type="GO" id="GO:0003723">
    <property type="term" value="F:RNA binding"/>
    <property type="evidence" value="ECO:0007669"/>
    <property type="project" value="UniProtKB-UniRule"/>
</dbReference>
<feature type="domain" description="RRM" evidence="7">
    <location>
        <begin position="709"/>
        <end position="786"/>
    </location>
</feature>
<dbReference type="InterPro" id="IPR012677">
    <property type="entry name" value="Nucleotide-bd_a/b_plait_sf"/>
</dbReference>
<dbReference type="PANTHER" id="PTHR23236">
    <property type="entry name" value="EUKARYOTIC TRANSLATION INITIATION FACTOR 4B/4H"/>
    <property type="match status" value="1"/>
</dbReference>
<feature type="region of interest" description="Disordered" evidence="6">
    <location>
        <begin position="855"/>
        <end position="874"/>
    </location>
</feature>
<evidence type="ECO:0000256" key="5">
    <source>
        <dbReference type="PROSITE-ProRule" id="PRU00176"/>
    </source>
</evidence>
<dbReference type="AlphaFoldDB" id="A0A8E0VHP9"/>
<feature type="region of interest" description="Disordered" evidence="6">
    <location>
        <begin position="478"/>
        <end position="586"/>
    </location>
</feature>
<gene>
    <name evidence="8" type="ORF">FBUS_06709</name>
</gene>
<evidence type="ECO:0000256" key="3">
    <source>
        <dbReference type="ARBA" id="ARBA00022884"/>
    </source>
</evidence>
<dbReference type="InterPro" id="IPR008669">
    <property type="entry name" value="LSM_interact"/>
</dbReference>
<reference evidence="8" key="1">
    <citation type="submission" date="2019-05" db="EMBL/GenBank/DDBJ databases">
        <title>Annotation for the trematode Fasciolopsis buski.</title>
        <authorList>
            <person name="Choi Y.-J."/>
        </authorList>
    </citation>
    <scope>NUCLEOTIDE SEQUENCE</scope>
    <source>
        <strain evidence="8">HT</strain>
        <tissue evidence="8">Whole worm</tissue>
    </source>
</reference>
<evidence type="ECO:0000313" key="9">
    <source>
        <dbReference type="Proteomes" id="UP000728185"/>
    </source>
</evidence>
<dbReference type="InterPro" id="IPR011990">
    <property type="entry name" value="TPR-like_helical_dom_sf"/>
</dbReference>
<protein>
    <submittedName>
        <fullName evidence="8">Squamous cell carcinoma antigen recognized by T-cells 3</fullName>
    </submittedName>
</protein>
<dbReference type="Pfam" id="PF05843">
    <property type="entry name" value="Suf"/>
    <property type="match status" value="1"/>
</dbReference>
<dbReference type="SMART" id="SM00360">
    <property type="entry name" value="RRM"/>
    <property type="match status" value="2"/>
</dbReference>
<keyword evidence="3 5" id="KW-0694">RNA-binding</keyword>
<dbReference type="PROSITE" id="PS50102">
    <property type="entry name" value="RRM"/>
    <property type="match status" value="2"/>
</dbReference>
<dbReference type="InterPro" id="IPR000504">
    <property type="entry name" value="RRM_dom"/>
</dbReference>
<dbReference type="GO" id="GO:0006396">
    <property type="term" value="P:RNA processing"/>
    <property type="evidence" value="ECO:0007669"/>
    <property type="project" value="InterPro"/>
</dbReference>
<evidence type="ECO:0000256" key="6">
    <source>
        <dbReference type="SAM" id="MobiDB-lite"/>
    </source>
</evidence>
<feature type="compositionally biased region" description="Polar residues" evidence="6">
    <location>
        <begin position="785"/>
        <end position="807"/>
    </location>
</feature>